<sequence length="57" mass="6482">MSCVWLTMKEAADHIKVHYITLQKYVSSGKLKAGRPGGKIIRICLEDLNEFMEGKNE</sequence>
<evidence type="ECO:0000313" key="2">
    <source>
        <dbReference type="EMBL" id="KKM74500.1"/>
    </source>
</evidence>
<accession>A0A0F9MD01</accession>
<gene>
    <name evidence="2" type="ORF">LCGC14_1399600</name>
</gene>
<proteinExistence type="predicted"/>
<dbReference type="InterPro" id="IPR010093">
    <property type="entry name" value="SinI_DNA-bd"/>
</dbReference>
<dbReference type="InterPro" id="IPR009061">
    <property type="entry name" value="DNA-bd_dom_put_sf"/>
</dbReference>
<comment type="caution">
    <text evidence="2">The sequence shown here is derived from an EMBL/GenBank/DDBJ whole genome shotgun (WGS) entry which is preliminary data.</text>
</comment>
<dbReference type="EMBL" id="LAZR01009130">
    <property type="protein sequence ID" value="KKM74500.1"/>
    <property type="molecule type" value="Genomic_DNA"/>
</dbReference>
<feature type="domain" description="Helix-turn-helix" evidence="1">
    <location>
        <begin position="5"/>
        <end position="55"/>
    </location>
</feature>
<dbReference type="InterPro" id="IPR041657">
    <property type="entry name" value="HTH_17"/>
</dbReference>
<dbReference type="AlphaFoldDB" id="A0A0F9MD01"/>
<name>A0A0F9MD01_9ZZZZ</name>
<reference evidence="2" key="1">
    <citation type="journal article" date="2015" name="Nature">
        <title>Complex archaea that bridge the gap between prokaryotes and eukaryotes.</title>
        <authorList>
            <person name="Spang A."/>
            <person name="Saw J.H."/>
            <person name="Jorgensen S.L."/>
            <person name="Zaremba-Niedzwiedzka K."/>
            <person name="Martijn J."/>
            <person name="Lind A.E."/>
            <person name="van Eijk R."/>
            <person name="Schleper C."/>
            <person name="Guy L."/>
            <person name="Ettema T.J."/>
        </authorList>
    </citation>
    <scope>NUCLEOTIDE SEQUENCE</scope>
</reference>
<dbReference type="SUPFAM" id="SSF46955">
    <property type="entry name" value="Putative DNA-binding domain"/>
    <property type="match status" value="1"/>
</dbReference>
<dbReference type="NCBIfam" id="TIGR01764">
    <property type="entry name" value="excise"/>
    <property type="match status" value="1"/>
</dbReference>
<dbReference type="GO" id="GO:0003677">
    <property type="term" value="F:DNA binding"/>
    <property type="evidence" value="ECO:0007669"/>
    <property type="project" value="InterPro"/>
</dbReference>
<protein>
    <recommendedName>
        <fullName evidence="1">Helix-turn-helix domain-containing protein</fullName>
    </recommendedName>
</protein>
<organism evidence="2">
    <name type="scientific">marine sediment metagenome</name>
    <dbReference type="NCBI Taxonomy" id="412755"/>
    <lineage>
        <taxon>unclassified sequences</taxon>
        <taxon>metagenomes</taxon>
        <taxon>ecological metagenomes</taxon>
    </lineage>
</organism>
<dbReference type="Pfam" id="PF12728">
    <property type="entry name" value="HTH_17"/>
    <property type="match status" value="1"/>
</dbReference>
<evidence type="ECO:0000259" key="1">
    <source>
        <dbReference type="Pfam" id="PF12728"/>
    </source>
</evidence>